<keyword evidence="1" id="KW-1133">Transmembrane helix</keyword>
<dbReference type="EMBL" id="SRLO01019292">
    <property type="protein sequence ID" value="TNN23225.1"/>
    <property type="molecule type" value="Genomic_DNA"/>
</dbReference>
<comment type="caution">
    <text evidence="2">The sequence shown here is derived from an EMBL/GenBank/DDBJ whole genome shotgun (WGS) entry which is preliminary data.</text>
</comment>
<gene>
    <name evidence="2" type="primary">svopl_0</name>
    <name evidence="2" type="ORF">EYF80_066656</name>
</gene>
<dbReference type="AlphaFoldDB" id="A0A4Z2E371"/>
<organism evidence="2 3">
    <name type="scientific">Liparis tanakae</name>
    <name type="common">Tanaka's snailfish</name>
    <dbReference type="NCBI Taxonomy" id="230148"/>
    <lineage>
        <taxon>Eukaryota</taxon>
        <taxon>Metazoa</taxon>
        <taxon>Chordata</taxon>
        <taxon>Craniata</taxon>
        <taxon>Vertebrata</taxon>
        <taxon>Euteleostomi</taxon>
        <taxon>Actinopterygii</taxon>
        <taxon>Neopterygii</taxon>
        <taxon>Teleostei</taxon>
        <taxon>Neoteleostei</taxon>
        <taxon>Acanthomorphata</taxon>
        <taxon>Eupercaria</taxon>
        <taxon>Perciformes</taxon>
        <taxon>Cottioidei</taxon>
        <taxon>Cottales</taxon>
        <taxon>Liparidae</taxon>
        <taxon>Liparis</taxon>
    </lineage>
</organism>
<sequence>MGFCTSFSRIGGMIAPFIAQVGTVFFQRSIQVLMSQSVILALSPFAMACVICALANLFLPIETKGRALLVRTTSTALLQDLTL</sequence>
<proteinExistence type="predicted"/>
<evidence type="ECO:0000256" key="1">
    <source>
        <dbReference type="SAM" id="Phobius"/>
    </source>
</evidence>
<dbReference type="OrthoDB" id="8918784at2759"/>
<protein>
    <submittedName>
        <fullName evidence="2">Putative transporter SVOPL</fullName>
    </submittedName>
</protein>
<evidence type="ECO:0000313" key="3">
    <source>
        <dbReference type="Proteomes" id="UP000314294"/>
    </source>
</evidence>
<keyword evidence="3" id="KW-1185">Reference proteome</keyword>
<keyword evidence="1" id="KW-0812">Transmembrane</keyword>
<name>A0A4Z2E371_9TELE</name>
<keyword evidence="1" id="KW-0472">Membrane</keyword>
<feature type="transmembrane region" description="Helical" evidence="1">
    <location>
        <begin position="6"/>
        <end position="26"/>
    </location>
</feature>
<reference evidence="2 3" key="1">
    <citation type="submission" date="2019-03" db="EMBL/GenBank/DDBJ databases">
        <title>First draft genome of Liparis tanakae, snailfish: a comprehensive survey of snailfish specific genes.</title>
        <authorList>
            <person name="Kim W."/>
            <person name="Song I."/>
            <person name="Jeong J.-H."/>
            <person name="Kim D."/>
            <person name="Kim S."/>
            <person name="Ryu S."/>
            <person name="Song J.Y."/>
            <person name="Lee S.K."/>
        </authorList>
    </citation>
    <scope>NUCLEOTIDE SEQUENCE [LARGE SCALE GENOMIC DNA]</scope>
    <source>
        <tissue evidence="2">Muscle</tissue>
    </source>
</reference>
<feature type="transmembrane region" description="Helical" evidence="1">
    <location>
        <begin position="38"/>
        <end position="59"/>
    </location>
</feature>
<dbReference type="Proteomes" id="UP000314294">
    <property type="component" value="Unassembled WGS sequence"/>
</dbReference>
<accession>A0A4Z2E371</accession>
<evidence type="ECO:0000313" key="2">
    <source>
        <dbReference type="EMBL" id="TNN23225.1"/>
    </source>
</evidence>